<keyword evidence="6" id="KW-0119">Carbohydrate metabolism</keyword>
<organism evidence="13 14">
    <name type="scientific">Pseudomonas linyingensis</name>
    <dbReference type="NCBI Taxonomy" id="915471"/>
    <lineage>
        <taxon>Bacteria</taxon>
        <taxon>Pseudomonadati</taxon>
        <taxon>Pseudomonadota</taxon>
        <taxon>Gammaproteobacteria</taxon>
        <taxon>Pseudomonadales</taxon>
        <taxon>Pseudomonadaceae</taxon>
        <taxon>Pseudomonas</taxon>
    </lineage>
</organism>
<dbReference type="InterPro" id="IPR050732">
    <property type="entry name" value="Beta-glucan_modifiers"/>
</dbReference>
<dbReference type="STRING" id="915471.SAMN05216201_11565"/>
<keyword evidence="4 12" id="KW-0472">Membrane</keyword>
<evidence type="ECO:0000256" key="1">
    <source>
        <dbReference type="ARBA" id="ARBA00004236"/>
    </source>
</evidence>
<dbReference type="GO" id="GO:0016787">
    <property type="term" value="F:hydrolase activity"/>
    <property type="evidence" value="ECO:0007669"/>
    <property type="project" value="UniProtKB-KW"/>
</dbReference>
<gene>
    <name evidence="13" type="ORF">SAMN05216201_11565</name>
</gene>
<feature type="transmembrane region" description="Helical" evidence="12">
    <location>
        <begin position="346"/>
        <end position="366"/>
    </location>
</feature>
<evidence type="ECO:0000256" key="11">
    <source>
        <dbReference type="ARBA" id="ARBA00043078"/>
    </source>
</evidence>
<evidence type="ECO:0000256" key="4">
    <source>
        <dbReference type="ARBA" id="ARBA00023136"/>
    </source>
</evidence>
<evidence type="ECO:0000256" key="8">
    <source>
        <dbReference type="ARBA" id="ARBA00023326"/>
    </source>
</evidence>
<keyword evidence="3" id="KW-0378">Hydrolase</keyword>
<protein>
    <recommendedName>
        <fullName evidence="11">Endo-1,3-beta-glucanase btgC</fullName>
    </recommendedName>
    <alternativeName>
        <fullName evidence="10">Laminarinase btgC</fullName>
    </alternativeName>
</protein>
<feature type="transmembrane region" description="Helical" evidence="12">
    <location>
        <begin position="320"/>
        <end position="339"/>
    </location>
</feature>
<accession>A0A1H7BF57</accession>
<dbReference type="GO" id="GO:0005886">
    <property type="term" value="C:plasma membrane"/>
    <property type="evidence" value="ECO:0007669"/>
    <property type="project" value="UniProtKB-SubCell"/>
</dbReference>
<keyword evidence="12" id="KW-1133">Transmembrane helix</keyword>
<dbReference type="GO" id="GO:0071555">
    <property type="term" value="P:cell wall organization"/>
    <property type="evidence" value="ECO:0007669"/>
    <property type="project" value="UniProtKB-KW"/>
</dbReference>
<feature type="transmembrane region" description="Helical" evidence="12">
    <location>
        <begin position="492"/>
        <end position="509"/>
    </location>
</feature>
<keyword evidence="14" id="KW-1185">Reference proteome</keyword>
<evidence type="ECO:0000256" key="12">
    <source>
        <dbReference type="SAM" id="Phobius"/>
    </source>
</evidence>
<keyword evidence="12" id="KW-0812">Transmembrane</keyword>
<evidence type="ECO:0000313" key="13">
    <source>
        <dbReference type="EMBL" id="SEJ72065.1"/>
    </source>
</evidence>
<dbReference type="RefSeq" id="WP_090312786.1">
    <property type="nucleotide sequence ID" value="NZ_FNZE01000015.1"/>
</dbReference>
<dbReference type="InterPro" id="IPR017853">
    <property type="entry name" value="GH"/>
</dbReference>
<evidence type="ECO:0000256" key="7">
    <source>
        <dbReference type="ARBA" id="ARBA00023316"/>
    </source>
</evidence>
<evidence type="ECO:0000256" key="5">
    <source>
        <dbReference type="ARBA" id="ARBA00023180"/>
    </source>
</evidence>
<feature type="transmembrane region" description="Helical" evidence="12">
    <location>
        <begin position="469"/>
        <end position="486"/>
    </location>
</feature>
<dbReference type="PANTHER" id="PTHR16631:SF17">
    <property type="entry name" value="GLUCAN ENDO-1,3-BETA-GLUCOSIDASE BTGC"/>
    <property type="match status" value="1"/>
</dbReference>
<dbReference type="EMBL" id="FNZE01000015">
    <property type="protein sequence ID" value="SEJ72065.1"/>
    <property type="molecule type" value="Genomic_DNA"/>
</dbReference>
<dbReference type="GO" id="GO:0000272">
    <property type="term" value="P:polysaccharide catabolic process"/>
    <property type="evidence" value="ECO:0007669"/>
    <property type="project" value="UniProtKB-KW"/>
</dbReference>
<keyword evidence="2" id="KW-1003">Cell membrane</keyword>
<feature type="transmembrane region" description="Helical" evidence="12">
    <location>
        <begin position="378"/>
        <end position="397"/>
    </location>
</feature>
<name>A0A1H7BF57_9PSED</name>
<dbReference type="Gene3D" id="3.20.20.80">
    <property type="entry name" value="Glycosidases"/>
    <property type="match status" value="1"/>
</dbReference>
<comment type="function">
    <text evidence="9">Glucanases play a role in cell expansion during growth, in cell-cell fusion during mating, and in spore release during sporulation. This enzyme may be involved in beta-glucan degradation. Active on laminarin and lichenan.</text>
</comment>
<dbReference type="PANTHER" id="PTHR16631">
    <property type="entry name" value="GLUCAN 1,3-BETA-GLUCOSIDASE"/>
    <property type="match status" value="1"/>
</dbReference>
<keyword evidence="8" id="KW-0624">Polysaccharide degradation</keyword>
<keyword evidence="5" id="KW-0325">Glycoprotein</keyword>
<evidence type="ECO:0000256" key="9">
    <source>
        <dbReference type="ARBA" id="ARBA00037649"/>
    </source>
</evidence>
<dbReference type="SUPFAM" id="SSF51445">
    <property type="entry name" value="(Trans)glycosidases"/>
    <property type="match status" value="1"/>
</dbReference>
<reference evidence="14" key="1">
    <citation type="submission" date="2016-10" db="EMBL/GenBank/DDBJ databases">
        <authorList>
            <person name="Varghese N."/>
            <person name="Submissions S."/>
        </authorList>
    </citation>
    <scope>NUCLEOTIDE SEQUENCE [LARGE SCALE GENOMIC DNA]</scope>
    <source>
        <strain evidence="14">LMG 25967</strain>
    </source>
</reference>
<dbReference type="AlphaFoldDB" id="A0A1H7BF57"/>
<proteinExistence type="predicted"/>
<sequence>MPLLPRATLTYCCALLCSLLVLVGLWYGIGREQPLPDPQPRSGKLQCASYSPFDHDQSPFDKPLGIRRERLEADVALLAERFDCLRTYSVTGLEALPDIARKHGITLMIGAWVSREAKATRKEIELLVKTANAHPDVVTAVIVGNEALLRREISAKRLSALIEEVKGRVEQPVTYADVWEFWLRHPEMAPAVDFITIHLLPYWEDDPTGIDAALAQVERVHEKFERLYAPKPIFVGETGWPSEGRQREDALPSRVNEARFMRGFIAMAEQGGWQYNLIEAFDQPWKRISEGTVGGYWGLFDAFRGDKGVLAGPVSNLPDWPRWLGLSGVLLIAGLLLGGAPRERRAAWQLPLASAIAAAAIALWTQQLTLDSRHAGEWLWHGALLALNLLVAARTLLCINPPLGGWRARLGSWLEARAGWWLLAAGLAAAWLMLGLVFEPRYRSFPSAALLLPALAYLCWPAPGPRDELGLLAVLLGIGLPVMLWQETLLNIQALGWGLVSLLLLLALWRCRRPAPAVGLAHRQQGT</sequence>
<keyword evidence="7" id="KW-0961">Cell wall biogenesis/degradation</keyword>
<feature type="transmembrane region" description="Helical" evidence="12">
    <location>
        <begin position="418"/>
        <end position="438"/>
    </location>
</feature>
<evidence type="ECO:0000256" key="3">
    <source>
        <dbReference type="ARBA" id="ARBA00022801"/>
    </source>
</evidence>
<feature type="transmembrane region" description="Helical" evidence="12">
    <location>
        <begin position="444"/>
        <end position="462"/>
    </location>
</feature>
<dbReference type="OrthoDB" id="9806824at2"/>
<evidence type="ECO:0000256" key="2">
    <source>
        <dbReference type="ARBA" id="ARBA00022475"/>
    </source>
</evidence>
<evidence type="ECO:0000256" key="6">
    <source>
        <dbReference type="ARBA" id="ARBA00023277"/>
    </source>
</evidence>
<evidence type="ECO:0000313" key="14">
    <source>
        <dbReference type="Proteomes" id="UP000242930"/>
    </source>
</evidence>
<dbReference type="Proteomes" id="UP000242930">
    <property type="component" value="Unassembled WGS sequence"/>
</dbReference>
<comment type="subcellular location">
    <subcellularLocation>
        <location evidence="1">Cell membrane</location>
    </subcellularLocation>
</comment>
<evidence type="ECO:0000256" key="10">
    <source>
        <dbReference type="ARBA" id="ARBA00042373"/>
    </source>
</evidence>